<dbReference type="GO" id="GO:0008290">
    <property type="term" value="C:F-actin capping protein complex"/>
    <property type="evidence" value="ECO:0007669"/>
    <property type="project" value="InterPro"/>
</dbReference>
<feature type="compositionally biased region" description="Polar residues" evidence="22">
    <location>
        <begin position="994"/>
        <end position="1009"/>
    </location>
</feature>
<comment type="caution">
    <text evidence="25">The sequence shown here is derived from an EMBL/GenBank/DDBJ whole genome shotgun (WGS) entry which is preliminary data.</text>
</comment>
<dbReference type="Gene3D" id="1.20.58.570">
    <property type="match status" value="1"/>
</dbReference>
<reference evidence="25 26" key="1">
    <citation type="submission" date="2015-02" db="EMBL/GenBank/DDBJ databases">
        <title>Draft Genome Sequences of Two Closely-Related Aflatoxigenic Aspergillus Species Obtained from the Cote d'Ivoire.</title>
        <authorList>
            <person name="Moore G.G."/>
            <person name="Beltz S.B."/>
            <person name="Mack B.M."/>
        </authorList>
    </citation>
    <scope>NUCLEOTIDE SEQUENCE [LARGE SCALE GENOMIC DNA]</scope>
    <source>
        <strain evidence="25 26">SRRC1468</strain>
    </source>
</reference>
<dbReference type="PRINTS" id="PR00192">
    <property type="entry name" value="FACTINCAPB"/>
</dbReference>
<dbReference type="FunFam" id="1.20.58.570:FF:000001">
    <property type="entry name" value="F-actin-capping protein subunit beta"/>
    <property type="match status" value="1"/>
</dbReference>
<dbReference type="Pfam" id="PF04851">
    <property type="entry name" value="ResIII"/>
    <property type="match status" value="1"/>
</dbReference>
<dbReference type="GO" id="GO:0045003">
    <property type="term" value="P:double-strand break repair via synthesis-dependent strand annealing"/>
    <property type="evidence" value="ECO:0007669"/>
    <property type="project" value="TreeGrafter"/>
</dbReference>
<organism evidence="25 26">
    <name type="scientific">Aspergillus rambellii</name>
    <dbReference type="NCBI Taxonomy" id="308745"/>
    <lineage>
        <taxon>Eukaryota</taxon>
        <taxon>Fungi</taxon>
        <taxon>Dikarya</taxon>
        <taxon>Ascomycota</taxon>
        <taxon>Pezizomycotina</taxon>
        <taxon>Eurotiomycetes</taxon>
        <taxon>Eurotiomycetidae</taxon>
        <taxon>Eurotiales</taxon>
        <taxon>Aspergillaceae</taxon>
        <taxon>Aspergillus</taxon>
        <taxon>Aspergillus subgen. Nidulantes</taxon>
    </lineage>
</organism>
<evidence type="ECO:0000256" key="16">
    <source>
        <dbReference type="ARBA" id="ARBA00023204"/>
    </source>
</evidence>
<keyword evidence="14" id="KW-0238">DNA-binding</keyword>
<name>A0A0F8ULB9_9EURO</name>
<evidence type="ECO:0000256" key="12">
    <source>
        <dbReference type="ARBA" id="ARBA00022806"/>
    </source>
</evidence>
<dbReference type="GO" id="GO:0043138">
    <property type="term" value="F:3'-5' DNA helicase activity"/>
    <property type="evidence" value="ECO:0007669"/>
    <property type="project" value="InterPro"/>
</dbReference>
<dbReference type="EMBL" id="JZBS01002027">
    <property type="protein sequence ID" value="KKK20409.1"/>
    <property type="molecule type" value="Genomic_DNA"/>
</dbReference>
<keyword evidence="16" id="KW-0234">DNA repair</keyword>
<feature type="domain" description="Helicase C-terminal" evidence="24">
    <location>
        <begin position="646"/>
        <end position="820"/>
    </location>
</feature>
<keyword evidence="18" id="KW-0539">Nucleus</keyword>
<evidence type="ECO:0000256" key="2">
    <source>
        <dbReference type="ARBA" id="ARBA00004123"/>
    </source>
</evidence>
<dbReference type="SUPFAM" id="SSF52540">
    <property type="entry name" value="P-loop containing nucleoside triphosphate hydrolases"/>
    <property type="match status" value="1"/>
</dbReference>
<evidence type="ECO:0000313" key="26">
    <source>
        <dbReference type="Proteomes" id="UP000034291"/>
    </source>
</evidence>
<comment type="subcellular location">
    <subcellularLocation>
        <location evidence="3">Cytoplasm</location>
        <location evidence="3">Cytoskeleton</location>
    </subcellularLocation>
    <subcellularLocation>
        <location evidence="2 21">Nucleus</location>
    </subcellularLocation>
</comment>
<dbReference type="PANTHER" id="PTHR14025">
    <property type="entry name" value="FANCONI ANEMIA GROUP M FANCM FAMILY MEMBER"/>
    <property type="match status" value="1"/>
</dbReference>
<evidence type="ECO:0000256" key="21">
    <source>
        <dbReference type="RuleBase" id="RU367027"/>
    </source>
</evidence>
<dbReference type="Gene3D" id="3.90.1150.210">
    <property type="entry name" value="F-actin capping protein, beta subunit"/>
    <property type="match status" value="1"/>
</dbReference>
<dbReference type="Pfam" id="PF00271">
    <property type="entry name" value="Helicase_C"/>
    <property type="match status" value="1"/>
</dbReference>
<dbReference type="PROSITE" id="PS51192">
    <property type="entry name" value="HELICASE_ATP_BIND_1"/>
    <property type="match status" value="1"/>
</dbReference>
<dbReference type="CDD" id="cd18033">
    <property type="entry name" value="DEXDc_FANCM"/>
    <property type="match status" value="1"/>
</dbReference>
<protein>
    <recommendedName>
        <fullName evidence="21">ATP-dependent DNA helicase</fullName>
        <ecNumber evidence="21">3.6.4.12</ecNumber>
    </recommendedName>
</protein>
<feature type="compositionally biased region" description="Basic and acidic residues" evidence="22">
    <location>
        <begin position="36"/>
        <end position="50"/>
    </location>
</feature>
<feature type="compositionally biased region" description="Basic and acidic residues" evidence="22">
    <location>
        <begin position="83"/>
        <end position="93"/>
    </location>
</feature>
<dbReference type="OrthoDB" id="164902at2759"/>
<dbReference type="PROSITE" id="PS50330">
    <property type="entry name" value="UIM"/>
    <property type="match status" value="1"/>
</dbReference>
<feature type="region of interest" description="Disordered" evidence="22">
    <location>
        <begin position="113"/>
        <end position="143"/>
    </location>
</feature>
<evidence type="ECO:0000256" key="22">
    <source>
        <dbReference type="SAM" id="MobiDB-lite"/>
    </source>
</evidence>
<dbReference type="GO" id="GO:0005634">
    <property type="term" value="C:nucleus"/>
    <property type="evidence" value="ECO:0007669"/>
    <property type="project" value="UniProtKB-SubCell"/>
</dbReference>
<keyword evidence="9" id="KW-0547">Nucleotide-binding</keyword>
<feature type="compositionally biased region" description="Polar residues" evidence="22">
    <location>
        <begin position="183"/>
        <end position="196"/>
    </location>
</feature>
<evidence type="ECO:0000256" key="4">
    <source>
        <dbReference type="ARBA" id="ARBA00006039"/>
    </source>
</evidence>
<dbReference type="GO" id="GO:0036297">
    <property type="term" value="P:interstrand cross-link repair"/>
    <property type="evidence" value="ECO:0007669"/>
    <property type="project" value="UniProtKB-ARBA"/>
</dbReference>
<gene>
    <name evidence="25" type="ORF">ARAM_004591</name>
</gene>
<feature type="region of interest" description="Disordered" evidence="22">
    <location>
        <begin position="1"/>
        <end position="99"/>
    </location>
</feature>
<dbReference type="GO" id="GO:0030036">
    <property type="term" value="P:actin cytoskeleton organization"/>
    <property type="evidence" value="ECO:0007669"/>
    <property type="project" value="InterPro"/>
</dbReference>
<dbReference type="SMART" id="SM00490">
    <property type="entry name" value="HELICc"/>
    <property type="match status" value="1"/>
</dbReference>
<keyword evidence="17" id="KW-0206">Cytoskeleton</keyword>
<dbReference type="CDD" id="cd18801">
    <property type="entry name" value="SF2_C_FANCM_Hef"/>
    <property type="match status" value="1"/>
</dbReference>
<evidence type="ECO:0000256" key="9">
    <source>
        <dbReference type="ARBA" id="ARBA00022741"/>
    </source>
</evidence>
<dbReference type="InterPro" id="IPR019771">
    <property type="entry name" value="F-actin_capping_bsu_CS"/>
</dbReference>
<feature type="region of interest" description="Disordered" evidence="22">
    <location>
        <begin position="255"/>
        <end position="283"/>
    </location>
</feature>
<feature type="compositionally biased region" description="Basic residues" evidence="22">
    <location>
        <begin position="853"/>
        <end position="865"/>
    </location>
</feature>
<feature type="region of interest" description="Disordered" evidence="22">
    <location>
        <begin position="819"/>
        <end position="905"/>
    </location>
</feature>
<dbReference type="PANTHER" id="PTHR14025:SF20">
    <property type="entry name" value="FANCONI ANEMIA GROUP M PROTEIN"/>
    <property type="match status" value="1"/>
</dbReference>
<evidence type="ECO:0000256" key="20">
    <source>
        <dbReference type="ARBA" id="ARBA00047995"/>
    </source>
</evidence>
<dbReference type="GO" id="GO:0005524">
    <property type="term" value="F:ATP binding"/>
    <property type="evidence" value="ECO:0007669"/>
    <property type="project" value="UniProtKB-UniRule"/>
</dbReference>
<keyword evidence="7" id="KW-0117">Actin capping</keyword>
<keyword evidence="26" id="KW-1185">Reference proteome</keyword>
<keyword evidence="10" id="KW-0227">DNA damage</keyword>
<feature type="domain" description="Helicase ATP-binding" evidence="23">
    <location>
        <begin position="308"/>
        <end position="476"/>
    </location>
</feature>
<dbReference type="InterPro" id="IPR014001">
    <property type="entry name" value="Helicase_ATP-bd"/>
</dbReference>
<dbReference type="GO" id="GO:0000400">
    <property type="term" value="F:four-way junction DNA binding"/>
    <property type="evidence" value="ECO:0007669"/>
    <property type="project" value="TreeGrafter"/>
</dbReference>
<dbReference type="GO" id="GO:0016887">
    <property type="term" value="F:ATP hydrolysis activity"/>
    <property type="evidence" value="ECO:0007669"/>
    <property type="project" value="RHEA"/>
</dbReference>
<dbReference type="GO" id="GO:0005737">
    <property type="term" value="C:cytoplasm"/>
    <property type="evidence" value="ECO:0007669"/>
    <property type="project" value="InterPro"/>
</dbReference>
<dbReference type="Proteomes" id="UP000034291">
    <property type="component" value="Unassembled WGS sequence"/>
</dbReference>
<evidence type="ECO:0000313" key="25">
    <source>
        <dbReference type="EMBL" id="KKK20409.1"/>
    </source>
</evidence>
<evidence type="ECO:0000256" key="15">
    <source>
        <dbReference type="ARBA" id="ARBA00023203"/>
    </source>
</evidence>
<dbReference type="InterPro" id="IPR044749">
    <property type="entry name" value="FANCM_DEXDc"/>
</dbReference>
<dbReference type="GO" id="GO:0051016">
    <property type="term" value="P:barbed-end actin filament capping"/>
    <property type="evidence" value="ECO:0007669"/>
    <property type="project" value="InterPro"/>
</dbReference>
<dbReference type="GO" id="GO:0009378">
    <property type="term" value="F:four-way junction helicase activity"/>
    <property type="evidence" value="ECO:0007669"/>
    <property type="project" value="TreeGrafter"/>
</dbReference>
<dbReference type="InterPro" id="IPR003903">
    <property type="entry name" value="UIM_dom"/>
</dbReference>
<keyword evidence="12" id="KW-0347">Helicase</keyword>
<comment type="function">
    <text evidence="1 21">ATP-dependent DNA helicase involved in DNA damage repair by homologous recombination and in genome maintenance. Capable of unwinding D-loops. Plays a role in limiting crossover recombinants during mitotic DNA double-strand break (DSB) repair. Component of a FANCM-MHF complex which promotes gene conversion at blocked replication forks, probably by reversal of the stalled fork.</text>
</comment>
<feature type="region of interest" description="Disordered" evidence="22">
    <location>
        <begin position="993"/>
        <end position="1086"/>
    </location>
</feature>
<dbReference type="SMART" id="SM00487">
    <property type="entry name" value="DEXDc"/>
    <property type="match status" value="1"/>
</dbReference>
<dbReference type="InterPro" id="IPR037282">
    <property type="entry name" value="CapZ_alpha/beta"/>
</dbReference>
<comment type="catalytic activity">
    <reaction evidence="20 21">
        <text>ATP + H2O = ADP + phosphate + H(+)</text>
        <dbReference type="Rhea" id="RHEA:13065"/>
        <dbReference type="ChEBI" id="CHEBI:15377"/>
        <dbReference type="ChEBI" id="CHEBI:15378"/>
        <dbReference type="ChEBI" id="CHEBI:30616"/>
        <dbReference type="ChEBI" id="CHEBI:43474"/>
        <dbReference type="ChEBI" id="CHEBI:456216"/>
        <dbReference type="EC" id="3.6.4.12"/>
    </reaction>
</comment>
<evidence type="ECO:0000256" key="8">
    <source>
        <dbReference type="ARBA" id="ARBA00022490"/>
    </source>
</evidence>
<dbReference type="FunFam" id="3.40.50.300:FF:000861">
    <property type="entry name" value="Fanconi anemia, complementation group M"/>
    <property type="match status" value="1"/>
</dbReference>
<dbReference type="CDD" id="cd12091">
    <property type="entry name" value="FANCM_ID"/>
    <property type="match status" value="1"/>
</dbReference>
<dbReference type="STRING" id="308745.A0A0F8ULB9"/>
<evidence type="ECO:0000256" key="10">
    <source>
        <dbReference type="ARBA" id="ARBA00022763"/>
    </source>
</evidence>
<keyword evidence="13" id="KW-0067">ATP-binding</keyword>
<feature type="compositionally biased region" description="Acidic residues" evidence="22">
    <location>
        <begin position="1"/>
        <end position="17"/>
    </location>
</feature>
<evidence type="ECO:0000256" key="13">
    <source>
        <dbReference type="ARBA" id="ARBA00022840"/>
    </source>
</evidence>
<dbReference type="InterPro" id="IPR039686">
    <property type="entry name" value="FANCM/Mph1-like_ID"/>
</dbReference>
<dbReference type="PROSITE" id="PS51194">
    <property type="entry name" value="HELICASE_CTER"/>
    <property type="match status" value="1"/>
</dbReference>
<dbReference type="PROSITE" id="PS00231">
    <property type="entry name" value="F_ACTIN_CAPPING_BETA"/>
    <property type="match status" value="1"/>
</dbReference>
<dbReference type="InterPro" id="IPR006935">
    <property type="entry name" value="Helicase/UvrB_N"/>
</dbReference>
<evidence type="ECO:0000256" key="6">
    <source>
        <dbReference type="ARBA" id="ARBA00011390"/>
    </source>
</evidence>
<evidence type="ECO:0000256" key="7">
    <source>
        <dbReference type="ARBA" id="ARBA00022467"/>
    </source>
</evidence>
<evidence type="ECO:0000259" key="23">
    <source>
        <dbReference type="PROSITE" id="PS51192"/>
    </source>
</evidence>
<accession>A0A0F8ULB9</accession>
<evidence type="ECO:0000256" key="5">
    <source>
        <dbReference type="ARBA" id="ARBA00009889"/>
    </source>
</evidence>
<evidence type="ECO:0000256" key="19">
    <source>
        <dbReference type="ARBA" id="ARBA00044965"/>
    </source>
</evidence>
<evidence type="ECO:0000256" key="1">
    <source>
        <dbReference type="ARBA" id="ARBA00003813"/>
    </source>
</evidence>
<dbReference type="Gene3D" id="1.20.1320.20">
    <property type="entry name" value="hef helicase domain"/>
    <property type="match status" value="1"/>
</dbReference>
<dbReference type="InterPro" id="IPR001698">
    <property type="entry name" value="CAPZB"/>
</dbReference>
<dbReference type="InterPro" id="IPR001650">
    <property type="entry name" value="Helicase_C-like"/>
</dbReference>
<evidence type="ECO:0000256" key="17">
    <source>
        <dbReference type="ARBA" id="ARBA00023212"/>
    </source>
</evidence>
<comment type="similarity">
    <text evidence="5 21">Belongs to the DEAD box helicase family. DEAH subfamily. FANCM sub-subfamily.</text>
</comment>
<comment type="subunit">
    <text evidence="6 21">Interacts with the MHF histone-fold complex to form the FANCM-MHF complex.</text>
</comment>
<dbReference type="EC" id="3.6.4.12" evidence="21"/>
<feature type="region of interest" description="Disordered" evidence="22">
    <location>
        <begin position="180"/>
        <end position="240"/>
    </location>
</feature>
<dbReference type="SUPFAM" id="SSF90096">
    <property type="entry name" value="Subunits of heterodimeric actin filament capping protein Capz"/>
    <property type="match status" value="1"/>
</dbReference>
<dbReference type="Gene3D" id="3.40.50.300">
    <property type="entry name" value="P-loop containing nucleotide triphosphate hydrolases"/>
    <property type="match status" value="2"/>
</dbReference>
<keyword evidence="8" id="KW-0963">Cytoplasm</keyword>
<sequence>MSDPEDGSSDYLDDEMCDFIVHDAPSPRSAKRRRVSAREPVRESSRRKATDEEDSEDFGSGADSFLDENEDDPSSPGQTSLYFRDDPDRESKSKYKVFIPKHNNLQENIFVTQLTQPPSPPEMIRGPRWKKPGPNPSPPQVAAISPADRRVQYASQDHNYGDDDDLKAAIEASLQSFEEESSKIATVTSKNPTPSSVRAAPEEVDLFDDIPDDAFDSDLSLSPPPNPVAPSVPWATSQSRNRPLGVRQTTLFDMAVRNSPNPPPRGEQLWSPPEKEEPPTQHKLNQDTMDTWIYPTNLGKTRDYQFNIAQKGLFHNLLVALPTGLGKTFIAATIMLNWFRWTHDAQIIFVAPTKPLVAQQITACLQIAGIPRSQTTMLTGEAAPGIRAEEWQTKRLFFMTPQTLTNDLKSGIADPKRIVLLVVDEAHRATGGYAYVEVVKFLRRFNQSFRVLALTATPGSTVESVQAVIDGLDIARVEIRTEQSLDIREYVHDRNTDIQTFQNSDEMILCMDLLTSTLQPLVDQLRNLNAYWGRDPMTLTPYGLTKARQQWMLSDAGRSANFGLKGKVNAIFTVLASMAHGIDLLKYHGITPFYRHLLHFQSNTDGQKGGKYQRQIVQDEHFKKLMNYLGPWTKNPEFIGHPKLEYLKQVVLNHFMDSGEGGSVGPEQSHPATRVMIFVHFRDSAEEVTRVLKRYEPMIRPHVFVGQSSAKGSDGMGQKTQLDIIQKFKKGTYNTIVATSIGEEGLDIGEVDLIVCYDSSASPIRMLQRMGRTGRKRAGNIVLLLMQGKEEESYIKAKDNYEKMQQMIASGTRFTFHDDISPRILPSGVKPVPDKRQITIPDENASGDLPEPKRKRGRAPKRPPKQFHMPDNVETGFTKASHLTGSSKKKTPEKKKVRIPTPEPADVPSLEEVLLTAAQQKELEQHYQNIGGTSPQFIRYPRGDAFPQLQRIQRPTKLVRHGSLTRRVIGALRRMNEVKPGYEDRFREVLARESNMSPEESLLSIQPESRAQPPEASISRFTFTKPSSLKPKGAEDDDFFGSDSEPPSPGKLLAVLGKPQKPKPFQPPRRVSEGAKLGNDLDVHNPSSRSIFDYDSDESACHQFGAGTQHHNQDSLQNFETMADAQFDSALDLLRRLNPRDTKQNLQAITCIVPDLTEDLLSSVDQPLEIRRCARTNRDYLLCDYNRDGDSYRSPWSNEFDPPLDDGTVPSERVRKLEVAANDAFDVYRELYYEGGVGSVYFWDLDDGFAGVILLKNGVTPGAKNSGEWDSIHVFEATDRARMSHYKLTSTVEVDLPVESDASHVANVGRLVEDMELKMRNLLQEVYFGKAKDVVGELRSLASLSETNRDRATQQEMIRSLQR</sequence>
<keyword evidence="15" id="KW-0009">Actin-binding</keyword>
<dbReference type="Pfam" id="PF01115">
    <property type="entry name" value="F_actin_cap_B"/>
    <property type="match status" value="1"/>
</dbReference>
<proteinExistence type="inferred from homology"/>
<evidence type="ECO:0000256" key="14">
    <source>
        <dbReference type="ARBA" id="ARBA00023125"/>
    </source>
</evidence>
<dbReference type="InterPro" id="IPR043175">
    <property type="entry name" value="CAPZB_N"/>
</dbReference>
<dbReference type="GO" id="GO:0051015">
    <property type="term" value="F:actin filament binding"/>
    <property type="evidence" value="ECO:0007669"/>
    <property type="project" value="UniProtKB-ARBA"/>
</dbReference>
<dbReference type="InterPro" id="IPR042276">
    <property type="entry name" value="CapZ_alpha/beta_2"/>
</dbReference>
<comment type="subunit">
    <text evidence="19">Component of the F-actin capping complex, composed of a heterodimer of an alpha and a beta subunit.</text>
</comment>
<dbReference type="InterPro" id="IPR027417">
    <property type="entry name" value="P-loop_NTPase"/>
</dbReference>
<evidence type="ECO:0000256" key="18">
    <source>
        <dbReference type="ARBA" id="ARBA00023242"/>
    </source>
</evidence>
<evidence type="ECO:0000259" key="24">
    <source>
        <dbReference type="PROSITE" id="PS51194"/>
    </source>
</evidence>
<evidence type="ECO:0000256" key="11">
    <source>
        <dbReference type="ARBA" id="ARBA00022801"/>
    </source>
</evidence>
<keyword evidence="11" id="KW-0378">Hydrolase</keyword>
<evidence type="ECO:0000256" key="3">
    <source>
        <dbReference type="ARBA" id="ARBA00004245"/>
    </source>
</evidence>
<feature type="compositionally biased region" description="Basic residues" evidence="22">
    <location>
        <begin position="887"/>
        <end position="898"/>
    </location>
</feature>
<feature type="compositionally biased region" description="Acidic residues" evidence="22">
    <location>
        <begin position="202"/>
        <end position="216"/>
    </location>
</feature>
<comment type="similarity">
    <text evidence="4">Belongs to the F-actin-capping protein beta subunit family.</text>
</comment>